<dbReference type="Pfam" id="PF13589">
    <property type="entry name" value="HATPase_c_3"/>
    <property type="match status" value="1"/>
</dbReference>
<dbReference type="FunFam" id="3.30.565.10:FF:000017">
    <property type="entry name" value="PMS1 homolog 1, mismatch repair system component"/>
    <property type="match status" value="1"/>
</dbReference>
<dbReference type="GO" id="GO:0006298">
    <property type="term" value="P:mismatch repair"/>
    <property type="evidence" value="ECO:0007669"/>
    <property type="project" value="InterPro"/>
</dbReference>
<dbReference type="GeneID" id="39610007"/>
<dbReference type="EMBL" id="RBVV01000044">
    <property type="protein sequence ID" value="RNJ57161.1"/>
    <property type="molecule type" value="Genomic_DNA"/>
</dbReference>
<dbReference type="NCBIfam" id="TIGR00585">
    <property type="entry name" value="mutl"/>
    <property type="match status" value="1"/>
</dbReference>
<dbReference type="GO" id="GO:0061982">
    <property type="term" value="P:meiosis I cell cycle process"/>
    <property type="evidence" value="ECO:0007669"/>
    <property type="project" value="UniProtKB-ARBA"/>
</dbReference>
<dbReference type="Gene3D" id="3.30.230.10">
    <property type="match status" value="1"/>
</dbReference>
<evidence type="ECO:0000259" key="3">
    <source>
        <dbReference type="SMART" id="SM01340"/>
    </source>
</evidence>
<gene>
    <name evidence="4" type="ORF">D7B24_006318</name>
</gene>
<dbReference type="InterPro" id="IPR020568">
    <property type="entry name" value="Ribosomal_Su5_D2-typ_SF"/>
</dbReference>
<comment type="caution">
    <text evidence="4">The sequence shown here is derived from an EMBL/GenBank/DDBJ whole genome shotgun (WGS) entry which is preliminary data.</text>
</comment>
<sequence>MSIARLPDAATRQLCATLVLVSPSSAVKELLDNALDAGATAVEVLISANTLGRIQVRDNGHGIAPEDIKGVGRPGHTSKLRSFEELQFKGGKTLGFRGSALSSAACISKVVITTRTAQDKVASAFILGSSSGDSVVPKTVSAPVGTTVELSNLYSDFPVRRKVFFKEAPKSIASIKTLLQAYALARPETKLTFKVLGGEKSAWSYAPRERFNPREAALQMFGVSLASQYVERTISTELLDSTASTTTPPNKGEKDESGPNSIIIRALLPKPDADHAKIAGKGAYVSVDSRPMGRDRGIFKKLVKIINNFFQKASNCTTRDMFLYVDIKCTAGIYDLNISPAKDEVVFTSEQTVLDLINNLCLDLYTPHEYSSDNKSPNQTECSRYSPMLVLSQKNTRDWPGASHVNLRTPESPLLTDEYEMDLEDHERLQQAVDSTLPNAPGTLPQGFSGAATIIDDGGSGLRQSLPQRARSSVMMEVDPRRYWIKRQRSMALSGRKTPRRLQSDRLPLETATENAASLQLQIKALNLEALAQDIVFFEPVDSYITQGDIEFGLPRTHAEKEYTEHRLQEVVADWLQCAYGTEMQLELNL</sequence>
<dbReference type="RefSeq" id="XP_028495319.1">
    <property type="nucleotide sequence ID" value="XM_028640451.1"/>
</dbReference>
<dbReference type="STRING" id="1051616.A0A3M9YA49"/>
<reference evidence="4 5" key="1">
    <citation type="submission" date="2018-10" db="EMBL/GenBank/DDBJ databases">
        <title>Genome sequence of Verticillium nonalfalfae VnAa140.</title>
        <authorList>
            <person name="Stajich J.E."/>
            <person name="Kasson M.T."/>
        </authorList>
    </citation>
    <scope>NUCLEOTIDE SEQUENCE [LARGE SCALE GENOMIC DNA]</scope>
    <source>
        <strain evidence="4 5">VnAa140</strain>
    </source>
</reference>
<protein>
    <recommendedName>
        <fullName evidence="3">DNA mismatch repair protein S5 domain-containing protein</fullName>
    </recommendedName>
</protein>
<dbReference type="GO" id="GO:0032389">
    <property type="term" value="C:MutLalpha complex"/>
    <property type="evidence" value="ECO:0007669"/>
    <property type="project" value="TreeGrafter"/>
</dbReference>
<name>A0A3M9YA49_9PEZI</name>
<dbReference type="InterPro" id="IPR038973">
    <property type="entry name" value="MutL/Mlh/Pms-like"/>
</dbReference>
<keyword evidence="5" id="KW-1185">Reference proteome</keyword>
<dbReference type="AlphaFoldDB" id="A0A3M9YA49"/>
<dbReference type="PANTHER" id="PTHR10073:SF41">
    <property type="entry name" value="MISMATCH REPAIR PROTEIN, PUTATIVE (AFU_ORTHOLOGUE AFUA_8G05820)-RELATED"/>
    <property type="match status" value="1"/>
</dbReference>
<dbReference type="GO" id="GO:0016887">
    <property type="term" value="F:ATP hydrolysis activity"/>
    <property type="evidence" value="ECO:0007669"/>
    <property type="project" value="InterPro"/>
</dbReference>
<comment type="similarity">
    <text evidence="1">Belongs to the DNA mismatch repair MutL/HexB family.</text>
</comment>
<dbReference type="SMART" id="SM01340">
    <property type="entry name" value="DNA_mis_repair"/>
    <property type="match status" value="1"/>
</dbReference>
<dbReference type="Proteomes" id="UP000267145">
    <property type="component" value="Unassembled WGS sequence"/>
</dbReference>
<evidence type="ECO:0000313" key="5">
    <source>
        <dbReference type="Proteomes" id="UP000267145"/>
    </source>
</evidence>
<dbReference type="InterPro" id="IPR002099">
    <property type="entry name" value="MutL/Mlh/PMS"/>
</dbReference>
<dbReference type="GO" id="GO:0030983">
    <property type="term" value="F:mismatched DNA binding"/>
    <property type="evidence" value="ECO:0007669"/>
    <property type="project" value="InterPro"/>
</dbReference>
<dbReference type="Gene3D" id="3.30.565.10">
    <property type="entry name" value="Histidine kinase-like ATPase, C-terminal domain"/>
    <property type="match status" value="1"/>
</dbReference>
<dbReference type="PANTHER" id="PTHR10073">
    <property type="entry name" value="DNA MISMATCH REPAIR PROTEIN MLH, PMS, MUTL"/>
    <property type="match status" value="1"/>
</dbReference>
<evidence type="ECO:0000256" key="1">
    <source>
        <dbReference type="ARBA" id="ARBA00006082"/>
    </source>
</evidence>
<evidence type="ECO:0000256" key="2">
    <source>
        <dbReference type="ARBA" id="ARBA00022763"/>
    </source>
</evidence>
<dbReference type="InterPro" id="IPR014721">
    <property type="entry name" value="Ribsml_uS5_D2-typ_fold_subgr"/>
</dbReference>
<dbReference type="CDD" id="cd16926">
    <property type="entry name" value="HATPase_MutL-MLH-PMS-like"/>
    <property type="match status" value="1"/>
</dbReference>
<proteinExistence type="inferred from homology"/>
<dbReference type="SUPFAM" id="SSF55874">
    <property type="entry name" value="ATPase domain of HSP90 chaperone/DNA topoisomerase II/histidine kinase"/>
    <property type="match status" value="1"/>
</dbReference>
<keyword evidence="2" id="KW-0227">DNA damage</keyword>
<evidence type="ECO:0000313" key="4">
    <source>
        <dbReference type="EMBL" id="RNJ57161.1"/>
    </source>
</evidence>
<dbReference type="InterPro" id="IPR013507">
    <property type="entry name" value="DNA_mismatch_S5_2-like"/>
</dbReference>
<dbReference type="GO" id="GO:0005524">
    <property type="term" value="F:ATP binding"/>
    <property type="evidence" value="ECO:0007669"/>
    <property type="project" value="InterPro"/>
</dbReference>
<dbReference type="InterPro" id="IPR036890">
    <property type="entry name" value="HATPase_C_sf"/>
</dbReference>
<dbReference type="Pfam" id="PF01119">
    <property type="entry name" value="DNA_mis_repair"/>
    <property type="match status" value="1"/>
</dbReference>
<dbReference type="SUPFAM" id="SSF54211">
    <property type="entry name" value="Ribosomal protein S5 domain 2-like"/>
    <property type="match status" value="1"/>
</dbReference>
<organism evidence="4 5">
    <name type="scientific">Verticillium nonalfalfae</name>
    <dbReference type="NCBI Taxonomy" id="1051616"/>
    <lineage>
        <taxon>Eukaryota</taxon>
        <taxon>Fungi</taxon>
        <taxon>Dikarya</taxon>
        <taxon>Ascomycota</taxon>
        <taxon>Pezizomycotina</taxon>
        <taxon>Sordariomycetes</taxon>
        <taxon>Hypocreomycetidae</taxon>
        <taxon>Glomerellales</taxon>
        <taxon>Plectosphaerellaceae</taxon>
        <taxon>Verticillium</taxon>
    </lineage>
</organism>
<accession>A0A3M9YA49</accession>
<feature type="domain" description="DNA mismatch repair protein S5" evidence="3">
    <location>
        <begin position="217"/>
        <end position="366"/>
    </location>
</feature>
<dbReference type="GO" id="GO:0140664">
    <property type="term" value="F:ATP-dependent DNA damage sensor activity"/>
    <property type="evidence" value="ECO:0007669"/>
    <property type="project" value="InterPro"/>
</dbReference>